<evidence type="ECO:0000313" key="3">
    <source>
        <dbReference type="EMBL" id="MCG7323577.1"/>
    </source>
</evidence>
<evidence type="ECO:0000259" key="2">
    <source>
        <dbReference type="PROSITE" id="PS51084"/>
    </source>
</evidence>
<accession>A0ABS9Q875</accession>
<dbReference type="EMBL" id="JAKRCV010000085">
    <property type="protein sequence ID" value="MCG7323577.1"/>
    <property type="molecule type" value="Genomic_DNA"/>
</dbReference>
<protein>
    <submittedName>
        <fullName evidence="3">Histidine triad nucleotide-binding protein</fullName>
    </submittedName>
</protein>
<dbReference type="PRINTS" id="PR00332">
    <property type="entry name" value="HISTRIAD"/>
</dbReference>
<proteinExistence type="predicted"/>
<dbReference type="PANTHER" id="PTHR23089">
    <property type="entry name" value="HISTIDINE TRIAD HIT PROTEIN"/>
    <property type="match status" value="1"/>
</dbReference>
<gene>
    <name evidence="3" type="ORF">MHL29_17005</name>
</gene>
<evidence type="ECO:0000313" key="4">
    <source>
        <dbReference type="Proteomes" id="UP001521931"/>
    </source>
</evidence>
<feature type="domain" description="HIT" evidence="2">
    <location>
        <begin position="9"/>
        <end position="118"/>
    </location>
</feature>
<dbReference type="SUPFAM" id="SSF54197">
    <property type="entry name" value="HIT-like"/>
    <property type="match status" value="1"/>
</dbReference>
<dbReference type="CDD" id="cd01276">
    <property type="entry name" value="PKCI_related"/>
    <property type="match status" value="1"/>
</dbReference>
<keyword evidence="4" id="KW-1185">Reference proteome</keyword>
<dbReference type="InterPro" id="IPR036265">
    <property type="entry name" value="HIT-like_sf"/>
</dbReference>
<dbReference type="InterPro" id="IPR001310">
    <property type="entry name" value="Histidine_triad_HIT"/>
</dbReference>
<sequence>MTPRDPDCLFCKIVAGEIPGDVVHETETTLAFRDIQPQAPTHVLVVPKAHHPNAVATAQADPQLMVDVVLAAGQVAEQQGLVERGYRLVSNTGQDAQQSVDHLHLHVVGGRALQWPPG</sequence>
<dbReference type="PROSITE" id="PS51084">
    <property type="entry name" value="HIT_2"/>
    <property type="match status" value="1"/>
</dbReference>
<comment type="caution">
    <text evidence="3">The sequence shown here is derived from an EMBL/GenBank/DDBJ whole genome shotgun (WGS) entry which is preliminary data.</text>
</comment>
<name>A0ABS9Q875_9MICO</name>
<reference evidence="3 4" key="1">
    <citation type="submission" date="2022-02" db="EMBL/GenBank/DDBJ databases">
        <title>Uncovering new skin microbiome diversity through culturing and metagenomics.</title>
        <authorList>
            <person name="Conlan S."/>
            <person name="Deming C."/>
            <person name="Nisc Comparative Sequencing Program N."/>
            <person name="Segre J.A."/>
        </authorList>
    </citation>
    <scope>NUCLEOTIDE SEQUENCE [LARGE SCALE GENOMIC DNA]</scope>
    <source>
        <strain evidence="3 4">ACRQZ</strain>
    </source>
</reference>
<dbReference type="Proteomes" id="UP001521931">
    <property type="component" value="Unassembled WGS sequence"/>
</dbReference>
<dbReference type="RefSeq" id="WP_019284624.1">
    <property type="nucleotide sequence ID" value="NZ_DAMCVA010000010.1"/>
</dbReference>
<dbReference type="InterPro" id="IPR011146">
    <property type="entry name" value="HIT-like"/>
</dbReference>
<evidence type="ECO:0000256" key="1">
    <source>
        <dbReference type="PROSITE-ProRule" id="PRU00464"/>
    </source>
</evidence>
<feature type="short sequence motif" description="Histidine triad motif" evidence="1">
    <location>
        <begin position="102"/>
        <end position="106"/>
    </location>
</feature>
<dbReference type="Gene3D" id="3.30.428.10">
    <property type="entry name" value="HIT-like"/>
    <property type="match status" value="1"/>
</dbReference>
<dbReference type="Pfam" id="PF01230">
    <property type="entry name" value="HIT"/>
    <property type="match status" value="1"/>
</dbReference>
<dbReference type="InterPro" id="IPR019808">
    <property type="entry name" value="Histidine_triad_CS"/>
</dbReference>
<dbReference type="PROSITE" id="PS00892">
    <property type="entry name" value="HIT_1"/>
    <property type="match status" value="1"/>
</dbReference>
<organism evidence="3 4">
    <name type="scientific">Arsenicicoccus bolidensis</name>
    <dbReference type="NCBI Taxonomy" id="229480"/>
    <lineage>
        <taxon>Bacteria</taxon>
        <taxon>Bacillati</taxon>
        <taxon>Actinomycetota</taxon>
        <taxon>Actinomycetes</taxon>
        <taxon>Micrococcales</taxon>
        <taxon>Intrasporangiaceae</taxon>
        <taxon>Arsenicicoccus</taxon>
    </lineage>
</organism>